<evidence type="ECO:0000313" key="1">
    <source>
        <dbReference type="EMBL" id="GGB33153.1"/>
    </source>
</evidence>
<dbReference type="Proteomes" id="UP000623067">
    <property type="component" value="Unassembled WGS sequence"/>
</dbReference>
<sequence>MHRHLIESVYSEAMVLADEMRHYCEHQSPIDAAHLDPMTGVLLSCESLRLTTRLMHLLAWLLGHRAWAAGEVDSGPGRLPALPETSDSVRLRLPDAARALIAIGEALYRRAGALDVAMIAGPRPASPARALQQRLAVDLRG</sequence>
<name>A0A916WVF3_9SPHN</name>
<dbReference type="InterPro" id="IPR038301">
    <property type="entry name" value="AraC-like_sf"/>
</dbReference>
<comment type="caution">
    <text evidence="1">The sequence shown here is derived from an EMBL/GenBank/DDBJ whole genome shotgun (WGS) entry which is preliminary data.</text>
</comment>
<evidence type="ECO:0008006" key="3">
    <source>
        <dbReference type="Google" id="ProtNLM"/>
    </source>
</evidence>
<reference evidence="1" key="2">
    <citation type="submission" date="2020-09" db="EMBL/GenBank/DDBJ databases">
        <authorList>
            <person name="Sun Q."/>
            <person name="Zhou Y."/>
        </authorList>
    </citation>
    <scope>NUCLEOTIDE SEQUENCE</scope>
    <source>
        <strain evidence="1">CGMCC 1.15330</strain>
    </source>
</reference>
<gene>
    <name evidence="1" type="ORF">GCM10011380_23270</name>
</gene>
<proteinExistence type="predicted"/>
<dbReference type="Gene3D" id="1.10.8.930">
    <property type="entry name" value="Protein of unknown function DUF1465"/>
    <property type="match status" value="1"/>
</dbReference>
<dbReference type="Pfam" id="PF07323">
    <property type="entry name" value="DUF1465"/>
    <property type="match status" value="1"/>
</dbReference>
<protein>
    <recommendedName>
        <fullName evidence="3">DUF1465 family protein</fullName>
    </recommendedName>
</protein>
<accession>A0A916WVF3</accession>
<organism evidence="1 2">
    <name type="scientific">Sphingomonas metalli</name>
    <dbReference type="NCBI Taxonomy" id="1779358"/>
    <lineage>
        <taxon>Bacteria</taxon>
        <taxon>Pseudomonadati</taxon>
        <taxon>Pseudomonadota</taxon>
        <taxon>Alphaproteobacteria</taxon>
        <taxon>Sphingomonadales</taxon>
        <taxon>Sphingomonadaceae</taxon>
        <taxon>Sphingomonas</taxon>
    </lineage>
</organism>
<dbReference type="AlphaFoldDB" id="A0A916WVF3"/>
<keyword evidence="2" id="KW-1185">Reference proteome</keyword>
<evidence type="ECO:0000313" key="2">
    <source>
        <dbReference type="Proteomes" id="UP000623067"/>
    </source>
</evidence>
<dbReference type="EMBL" id="BMIH01000003">
    <property type="protein sequence ID" value="GGB33153.1"/>
    <property type="molecule type" value="Genomic_DNA"/>
</dbReference>
<dbReference type="InterPro" id="IPR010848">
    <property type="entry name" value="DUF1465"/>
</dbReference>
<reference evidence="1" key="1">
    <citation type="journal article" date="2014" name="Int. J. Syst. Evol. Microbiol.">
        <title>Complete genome sequence of Corynebacterium casei LMG S-19264T (=DSM 44701T), isolated from a smear-ripened cheese.</title>
        <authorList>
            <consortium name="US DOE Joint Genome Institute (JGI-PGF)"/>
            <person name="Walter F."/>
            <person name="Albersmeier A."/>
            <person name="Kalinowski J."/>
            <person name="Ruckert C."/>
        </authorList>
    </citation>
    <scope>NUCLEOTIDE SEQUENCE</scope>
    <source>
        <strain evidence="1">CGMCC 1.15330</strain>
    </source>
</reference>